<feature type="transmembrane region" description="Helical" evidence="1">
    <location>
        <begin position="69"/>
        <end position="90"/>
    </location>
</feature>
<organism evidence="2 3">
    <name type="scientific">Enterococcus gallinarum</name>
    <dbReference type="NCBI Taxonomy" id="1353"/>
    <lineage>
        <taxon>Bacteria</taxon>
        <taxon>Bacillati</taxon>
        <taxon>Bacillota</taxon>
        <taxon>Bacilli</taxon>
        <taxon>Lactobacillales</taxon>
        <taxon>Enterococcaceae</taxon>
        <taxon>Enterococcus</taxon>
    </lineage>
</organism>
<evidence type="ECO:0000313" key="3">
    <source>
        <dbReference type="Proteomes" id="UP000516696"/>
    </source>
</evidence>
<sequence>MANSETHYHWFYPMLLITYGIGLYLSLMQITGFFILKKGIVDPEIPGFDFIYQLSNTISKFSPLETEPMYLGIIIAIILISLTIPLYCFIKNIERHFSGWLLALNLLLSTPTLLLIFMGTAMNM</sequence>
<dbReference type="Proteomes" id="UP000516696">
    <property type="component" value="Chromosome"/>
</dbReference>
<feature type="transmembrane region" description="Helical" evidence="1">
    <location>
        <begin position="12"/>
        <end position="36"/>
    </location>
</feature>
<protein>
    <submittedName>
        <fullName evidence="2">Uncharacterized protein</fullName>
    </submittedName>
</protein>
<dbReference type="AlphaFoldDB" id="A0AAE7SZ63"/>
<proteinExistence type="predicted"/>
<keyword evidence="1" id="KW-0812">Transmembrane</keyword>
<evidence type="ECO:0000256" key="1">
    <source>
        <dbReference type="SAM" id="Phobius"/>
    </source>
</evidence>
<name>A0AAE7SZ63_ENTGA</name>
<gene>
    <name evidence="2" type="ORF">EGM181_08105</name>
</gene>
<keyword evidence="1" id="KW-1133">Transmembrane helix</keyword>
<reference evidence="2 3" key="1">
    <citation type="submission" date="2020-03" db="EMBL/GenBank/DDBJ databases">
        <title>Characterization of ganglioside-mimicking enterococci.</title>
        <authorList>
            <person name="Patry R.T."/>
            <person name="Nothaft H."/>
            <person name="Bridger R."/>
            <person name="Shajahan A."/>
            <person name="Huynh S."/>
            <person name="Sanchez S."/>
            <person name="Azadi P."/>
            <person name="Cooper K."/>
            <person name="Miller W.G."/>
            <person name="Parker C.T."/>
            <person name="Wells L."/>
            <person name="Szymanski C.M."/>
        </authorList>
    </citation>
    <scope>NUCLEOTIDE SEQUENCE [LARGE SCALE GENOMIC DNA]</scope>
    <source>
        <strain evidence="2 3">EGM181</strain>
    </source>
</reference>
<keyword evidence="1" id="KW-0472">Membrane</keyword>
<dbReference type="EMBL" id="CP050485">
    <property type="protein sequence ID" value="QOG27212.1"/>
    <property type="molecule type" value="Genomic_DNA"/>
</dbReference>
<feature type="transmembrane region" description="Helical" evidence="1">
    <location>
        <begin position="102"/>
        <end position="122"/>
    </location>
</feature>
<evidence type="ECO:0000313" key="2">
    <source>
        <dbReference type="EMBL" id="QOG27212.1"/>
    </source>
</evidence>
<accession>A0AAE7SZ63</accession>
<dbReference type="RefSeq" id="WP_113849867.1">
    <property type="nucleotide sequence ID" value="NZ_CP050485.1"/>
</dbReference>